<comment type="similarity">
    <text evidence="4">Belongs to the class I-like SAM-binding methyltransferase superfamily. Cation-independent O-methyltransferase family.</text>
</comment>
<keyword evidence="3" id="KW-0949">S-adenosyl-L-methionine</keyword>
<feature type="domain" description="O-methyltransferase C-terminal" evidence="5">
    <location>
        <begin position="192"/>
        <end position="394"/>
    </location>
</feature>
<accession>A0A2J5HM19</accession>
<proteinExistence type="inferred from homology"/>
<dbReference type="InterPro" id="IPR001077">
    <property type="entry name" value="COMT_C"/>
</dbReference>
<dbReference type="PANTHER" id="PTHR43712">
    <property type="entry name" value="PUTATIVE (AFU_ORTHOLOGUE AFUA_4G14580)-RELATED"/>
    <property type="match status" value="1"/>
</dbReference>
<organism evidence="7 8">
    <name type="scientific">Aspergillus taichungensis</name>
    <dbReference type="NCBI Taxonomy" id="482145"/>
    <lineage>
        <taxon>Eukaryota</taxon>
        <taxon>Fungi</taxon>
        <taxon>Dikarya</taxon>
        <taxon>Ascomycota</taxon>
        <taxon>Pezizomycotina</taxon>
        <taxon>Eurotiomycetes</taxon>
        <taxon>Eurotiomycetidae</taxon>
        <taxon>Eurotiales</taxon>
        <taxon>Aspergillaceae</taxon>
        <taxon>Aspergillus</taxon>
        <taxon>Aspergillus subgen. Circumdati</taxon>
    </lineage>
</organism>
<name>A0A2J5HM19_9EURO</name>
<evidence type="ECO:0000259" key="5">
    <source>
        <dbReference type="Pfam" id="PF00891"/>
    </source>
</evidence>
<dbReference type="OrthoDB" id="1606438at2759"/>
<evidence type="ECO:0000256" key="4">
    <source>
        <dbReference type="ARBA" id="ARBA00038277"/>
    </source>
</evidence>
<dbReference type="EMBL" id="KZ559580">
    <property type="protein sequence ID" value="PLN78237.1"/>
    <property type="molecule type" value="Genomic_DNA"/>
</dbReference>
<evidence type="ECO:0000256" key="2">
    <source>
        <dbReference type="ARBA" id="ARBA00022679"/>
    </source>
</evidence>
<evidence type="ECO:0000259" key="6">
    <source>
        <dbReference type="Pfam" id="PF08100"/>
    </source>
</evidence>
<evidence type="ECO:0000256" key="3">
    <source>
        <dbReference type="ARBA" id="ARBA00022691"/>
    </source>
</evidence>
<dbReference type="InterPro" id="IPR029063">
    <property type="entry name" value="SAM-dependent_MTases_sf"/>
</dbReference>
<dbReference type="InterPro" id="IPR036390">
    <property type="entry name" value="WH_DNA-bd_sf"/>
</dbReference>
<dbReference type="PROSITE" id="PS51683">
    <property type="entry name" value="SAM_OMT_II"/>
    <property type="match status" value="1"/>
</dbReference>
<dbReference type="Gene3D" id="1.10.10.10">
    <property type="entry name" value="Winged helix-like DNA-binding domain superfamily/Winged helix DNA-binding domain"/>
    <property type="match status" value="1"/>
</dbReference>
<evidence type="ECO:0000313" key="8">
    <source>
        <dbReference type="Proteomes" id="UP000235023"/>
    </source>
</evidence>
<keyword evidence="1 7" id="KW-0489">Methyltransferase</keyword>
<evidence type="ECO:0000313" key="7">
    <source>
        <dbReference type="EMBL" id="PLN78237.1"/>
    </source>
</evidence>
<dbReference type="InterPro" id="IPR036388">
    <property type="entry name" value="WH-like_DNA-bd_sf"/>
</dbReference>
<dbReference type="AlphaFoldDB" id="A0A2J5HM19"/>
<dbReference type="Gene3D" id="3.40.50.150">
    <property type="entry name" value="Vaccinia Virus protein VP39"/>
    <property type="match status" value="1"/>
</dbReference>
<feature type="domain" description="O-methyltransferase dimerisation" evidence="6">
    <location>
        <begin position="79"/>
        <end position="152"/>
    </location>
</feature>
<protein>
    <submittedName>
        <fullName evidence="7">S-adenosyl-L-methionine-dependent methyltransferase</fullName>
    </submittedName>
</protein>
<reference evidence="8" key="1">
    <citation type="submission" date="2017-12" db="EMBL/GenBank/DDBJ databases">
        <authorList>
            <consortium name="DOE Joint Genome Institute"/>
            <person name="Mondo S.J."/>
            <person name="Kjaerbolling I."/>
            <person name="Vesth T.C."/>
            <person name="Frisvad J.C."/>
            <person name="Nybo J.L."/>
            <person name="Theobald S."/>
            <person name="Kuo A."/>
            <person name="Bowyer P."/>
            <person name="Matsuda Y."/>
            <person name="Lyhne E.K."/>
            <person name="Kogle M.E."/>
            <person name="Clum A."/>
            <person name="Lipzen A."/>
            <person name="Salamov A."/>
            <person name="Ngan C.Y."/>
            <person name="Daum C."/>
            <person name="Chiniquy J."/>
            <person name="Barry K."/>
            <person name="LaButti K."/>
            <person name="Haridas S."/>
            <person name="Simmons B.A."/>
            <person name="Magnuson J.K."/>
            <person name="Mortensen U.H."/>
            <person name="Larsen T.O."/>
            <person name="Grigoriev I.V."/>
            <person name="Baker S.E."/>
            <person name="Andersen M.R."/>
            <person name="Nordberg H.P."/>
            <person name="Cantor M.N."/>
            <person name="Hua S.X."/>
        </authorList>
    </citation>
    <scope>NUCLEOTIDE SEQUENCE [LARGE SCALE GENOMIC DNA]</scope>
    <source>
        <strain evidence="8">IBT 19404</strain>
    </source>
</reference>
<dbReference type="InterPro" id="IPR016461">
    <property type="entry name" value="COMT-like"/>
</dbReference>
<dbReference type="InterPro" id="IPR012967">
    <property type="entry name" value="COMT_dimerisation"/>
</dbReference>
<dbReference type="Pfam" id="PF00891">
    <property type="entry name" value="Methyltransf_2"/>
    <property type="match status" value="1"/>
</dbReference>
<keyword evidence="2 7" id="KW-0808">Transferase</keyword>
<dbReference type="Proteomes" id="UP000235023">
    <property type="component" value="Unassembled WGS sequence"/>
</dbReference>
<keyword evidence="8" id="KW-1185">Reference proteome</keyword>
<dbReference type="GO" id="GO:0044550">
    <property type="term" value="P:secondary metabolite biosynthetic process"/>
    <property type="evidence" value="ECO:0007669"/>
    <property type="project" value="UniProtKB-ARBA"/>
</dbReference>
<dbReference type="GO" id="GO:0008171">
    <property type="term" value="F:O-methyltransferase activity"/>
    <property type="evidence" value="ECO:0007669"/>
    <property type="project" value="InterPro"/>
</dbReference>
<dbReference type="Pfam" id="PF08100">
    <property type="entry name" value="Dimerisation"/>
    <property type="match status" value="1"/>
</dbReference>
<sequence length="423" mass="47241">MDLRELSNTVSESAQVMSDILEKNQVKLSLDPQCPDPSYLAFPNAEAFHHARVRLRDAALRLVDLLSGKHEACRSIQYNFVISSALEIAWRFKLPQSVPLTGRISYKDVAAKVGLDAVLVERVMQTLITRAVFQQPAPGYVSHTRMSAALATDQWPDVLFNVMYRWGNPAVMHIADALAKWGCSQKPNEAGYNIAMKTDKTVWEILDQDQAAQETFGKLMGSASSVLGPIDGLISAYDWAGLGDAMVVDVAGSLGHISQKLAAHFPRLEFVVQDYEAICRQGEALLPAELQDRIRFQPHNMFELQQKNPQKKVVYFLRFILHDWSDEECCRILRAVVEGMKPGDRIVIQEHILPEPGTGSLFFEQLLRTLDMSMLAATNGQERSAAQFQHLVRMADPRLKVLNIITPTTLDMGVVEVALEDGL</sequence>
<gene>
    <name evidence="7" type="ORF">BDW42DRAFT_202246</name>
</gene>
<dbReference type="GO" id="GO:0032259">
    <property type="term" value="P:methylation"/>
    <property type="evidence" value="ECO:0007669"/>
    <property type="project" value="UniProtKB-KW"/>
</dbReference>
<dbReference type="SUPFAM" id="SSF46785">
    <property type="entry name" value="Winged helix' DNA-binding domain"/>
    <property type="match status" value="1"/>
</dbReference>
<dbReference type="PANTHER" id="PTHR43712:SF5">
    <property type="entry name" value="O-METHYLTRANSFERASE ASQN-RELATED"/>
    <property type="match status" value="1"/>
</dbReference>
<evidence type="ECO:0000256" key="1">
    <source>
        <dbReference type="ARBA" id="ARBA00022603"/>
    </source>
</evidence>
<dbReference type="SUPFAM" id="SSF53335">
    <property type="entry name" value="S-adenosyl-L-methionine-dependent methyltransferases"/>
    <property type="match status" value="1"/>
</dbReference>